<dbReference type="RefSeq" id="WP_275819828.1">
    <property type="nucleotide sequence ID" value="NZ_BAAANM010000002.1"/>
</dbReference>
<dbReference type="InterPro" id="IPR036390">
    <property type="entry name" value="WH_DNA-bd_sf"/>
</dbReference>
<evidence type="ECO:0000256" key="3">
    <source>
        <dbReference type="ARBA" id="ARBA00023125"/>
    </source>
</evidence>
<dbReference type="SUPFAM" id="SSF53850">
    <property type="entry name" value="Periplasmic binding protein-like II"/>
    <property type="match status" value="1"/>
</dbReference>
<keyword evidence="2" id="KW-0805">Transcription regulation</keyword>
<dbReference type="Gene3D" id="3.40.190.290">
    <property type="match status" value="1"/>
</dbReference>
<dbReference type="Gene3D" id="1.10.10.10">
    <property type="entry name" value="Winged helix-like DNA-binding domain superfamily/Winged helix DNA-binding domain"/>
    <property type="match status" value="1"/>
</dbReference>
<protein>
    <submittedName>
        <fullName evidence="6">LysR family transcriptional regulator</fullName>
    </submittedName>
</protein>
<dbReference type="PROSITE" id="PS50931">
    <property type="entry name" value="HTH_LYSR"/>
    <property type="match status" value="1"/>
</dbReference>
<dbReference type="CDD" id="cd08434">
    <property type="entry name" value="PBP2_GltC_like"/>
    <property type="match status" value="1"/>
</dbReference>
<comment type="caution">
    <text evidence="6">The sequence shown here is derived from an EMBL/GenBank/DDBJ whole genome shotgun (WGS) entry which is preliminary data.</text>
</comment>
<organism evidence="6 7">
    <name type="scientific">Streptantibioticus ferralitis</name>
    <dbReference type="NCBI Taxonomy" id="236510"/>
    <lineage>
        <taxon>Bacteria</taxon>
        <taxon>Bacillati</taxon>
        <taxon>Actinomycetota</taxon>
        <taxon>Actinomycetes</taxon>
        <taxon>Kitasatosporales</taxon>
        <taxon>Streptomycetaceae</taxon>
        <taxon>Streptantibioticus</taxon>
    </lineage>
</organism>
<accession>A0ABT5Z7N1</accession>
<keyword evidence="7" id="KW-1185">Reference proteome</keyword>
<proteinExistence type="inferred from homology"/>
<dbReference type="Proteomes" id="UP001220022">
    <property type="component" value="Unassembled WGS sequence"/>
</dbReference>
<dbReference type="PANTHER" id="PTHR30346">
    <property type="entry name" value="TRANSCRIPTIONAL DUAL REGULATOR HCAR-RELATED"/>
    <property type="match status" value="1"/>
</dbReference>
<comment type="similarity">
    <text evidence="1">Belongs to the LysR transcriptional regulatory family.</text>
</comment>
<dbReference type="PRINTS" id="PR00039">
    <property type="entry name" value="HTHLYSR"/>
</dbReference>
<name>A0ABT5Z7N1_9ACTN</name>
<evidence type="ECO:0000256" key="1">
    <source>
        <dbReference type="ARBA" id="ARBA00009437"/>
    </source>
</evidence>
<reference evidence="6 7" key="1">
    <citation type="submission" date="2023-03" db="EMBL/GenBank/DDBJ databases">
        <title>Draft genome sequence of type strain Streptomyces ferralitis JCM 14344.</title>
        <authorList>
            <person name="Klaysubun C."/>
            <person name="Duangmal K."/>
        </authorList>
    </citation>
    <scope>NUCLEOTIDE SEQUENCE [LARGE SCALE GENOMIC DNA]</scope>
    <source>
        <strain evidence="6 7">JCM 14344</strain>
    </source>
</reference>
<dbReference type="InterPro" id="IPR000847">
    <property type="entry name" value="LysR_HTH_N"/>
</dbReference>
<evidence type="ECO:0000313" key="7">
    <source>
        <dbReference type="Proteomes" id="UP001220022"/>
    </source>
</evidence>
<keyword evidence="4" id="KW-0804">Transcription</keyword>
<keyword evidence="3" id="KW-0238">DNA-binding</keyword>
<dbReference type="SUPFAM" id="SSF46785">
    <property type="entry name" value="Winged helix' DNA-binding domain"/>
    <property type="match status" value="1"/>
</dbReference>
<evidence type="ECO:0000259" key="5">
    <source>
        <dbReference type="PROSITE" id="PS50931"/>
    </source>
</evidence>
<evidence type="ECO:0000313" key="6">
    <source>
        <dbReference type="EMBL" id="MDF2259837.1"/>
    </source>
</evidence>
<feature type="domain" description="HTH lysR-type" evidence="5">
    <location>
        <begin position="1"/>
        <end position="58"/>
    </location>
</feature>
<sequence>MTIDELRWFLTLAETEHVTEAAARLRIAQPTLSRALLRMERRIGTQLFDRDRHRLRLNDYGRIFRRHAQRALDELDAAQDRIATLLDPPQDTLSLAFVHSVGGWLVPRLLGAYSHDAPGPRFALHQDSAATVLSLLLDGTAEAIITSPRPSDPQLGWLPLRDERLQLAVPADHPLADRDHVRLGDLADERFIIMRPKLGLRQITCQIFHRAGMTPDVVSECTEISTIKGLVASGLGVAVVPAGDGGPPPAGVRMVPLTDQDAYRTIGLAWHQGRPATAAGRRFREFAVRYARGADPA</sequence>
<gene>
    <name evidence="6" type="ORF">P2L57_30155</name>
</gene>
<dbReference type="InterPro" id="IPR005119">
    <property type="entry name" value="LysR_subst-bd"/>
</dbReference>
<dbReference type="EMBL" id="JARHTQ010000026">
    <property type="protein sequence ID" value="MDF2259837.1"/>
    <property type="molecule type" value="Genomic_DNA"/>
</dbReference>
<dbReference type="InterPro" id="IPR036388">
    <property type="entry name" value="WH-like_DNA-bd_sf"/>
</dbReference>
<dbReference type="Pfam" id="PF03466">
    <property type="entry name" value="LysR_substrate"/>
    <property type="match status" value="1"/>
</dbReference>
<evidence type="ECO:0000256" key="2">
    <source>
        <dbReference type="ARBA" id="ARBA00023015"/>
    </source>
</evidence>
<dbReference type="Pfam" id="PF00126">
    <property type="entry name" value="HTH_1"/>
    <property type="match status" value="1"/>
</dbReference>
<evidence type="ECO:0000256" key="4">
    <source>
        <dbReference type="ARBA" id="ARBA00023163"/>
    </source>
</evidence>
<dbReference type="PANTHER" id="PTHR30346:SF28">
    <property type="entry name" value="HTH-TYPE TRANSCRIPTIONAL REGULATOR CYNR"/>
    <property type="match status" value="1"/>
</dbReference>